<dbReference type="AlphaFoldDB" id="A0A974P4G0"/>
<organism evidence="1">
    <name type="scientific">Phenylobacterium glaciei</name>
    <dbReference type="NCBI Taxonomy" id="2803784"/>
    <lineage>
        <taxon>Bacteria</taxon>
        <taxon>Pseudomonadati</taxon>
        <taxon>Pseudomonadota</taxon>
        <taxon>Alphaproteobacteria</taxon>
        <taxon>Caulobacterales</taxon>
        <taxon>Caulobacteraceae</taxon>
        <taxon>Phenylobacterium</taxon>
    </lineage>
</organism>
<name>A0A974P4G0_9CAUL</name>
<accession>A0A974P4G0</accession>
<dbReference type="EMBL" id="CP068570">
    <property type="protein sequence ID" value="QQZ50787.1"/>
    <property type="molecule type" value="Genomic_DNA"/>
</dbReference>
<sequence>MKAGTYSLDTNTLNVAGAFAIPVAGTINTTIFSPSLYGKIVPVGAATIGDGLKVLVTVTGPIANGTSFNIVDATSGTTGSTVTATSNTLRYAFSAAPTTAGLVRITTTQIPLVDVVTPVVTPPVVPGVPVVPGFPSLRRSVRCCPSSSPR</sequence>
<reference evidence="1" key="1">
    <citation type="submission" date="2021-01" db="EMBL/GenBank/DDBJ databases">
        <title>Genome sequence of Phenylobacterium sp. 20VBR1 isolated from a valley glaceir, Ny-Alesund, Svalbard.</title>
        <authorList>
            <person name="Thomas F.A."/>
            <person name="Krishnan K.P."/>
            <person name="Sinha R.K."/>
        </authorList>
    </citation>
    <scope>NUCLEOTIDE SEQUENCE</scope>
    <source>
        <strain evidence="1">20VBR1</strain>
    </source>
</reference>
<protein>
    <submittedName>
        <fullName evidence="1">Uncharacterized protein</fullName>
    </submittedName>
</protein>
<gene>
    <name evidence="1" type="ORF">JKL49_05450</name>
</gene>
<evidence type="ECO:0000313" key="1">
    <source>
        <dbReference type="EMBL" id="QQZ50787.1"/>
    </source>
</evidence>
<proteinExistence type="predicted"/>